<gene>
    <name evidence="3" type="ORF">TsocGM_16110</name>
</gene>
<name>A0A432MHC0_9BACT</name>
<feature type="compositionally biased region" description="Pro residues" evidence="1">
    <location>
        <begin position="61"/>
        <end position="70"/>
    </location>
</feature>
<accession>A0A432MHC0</accession>
<protein>
    <submittedName>
        <fullName evidence="3">Uncharacterized protein</fullName>
    </submittedName>
</protein>
<keyword evidence="2" id="KW-0812">Transmembrane</keyword>
<evidence type="ECO:0000313" key="3">
    <source>
        <dbReference type="EMBL" id="RUL86492.1"/>
    </source>
</evidence>
<dbReference type="AlphaFoldDB" id="A0A432MHC0"/>
<reference evidence="3 4" key="1">
    <citation type="submission" date="2018-12" db="EMBL/GenBank/DDBJ databases">
        <authorList>
            <person name="Toschakov S.V."/>
        </authorList>
    </citation>
    <scope>NUCLEOTIDE SEQUENCE [LARGE SCALE GENOMIC DNA]</scope>
    <source>
        <strain evidence="3 4">GM2012</strain>
    </source>
</reference>
<proteinExistence type="predicted"/>
<keyword evidence="2" id="KW-1133">Transmembrane helix</keyword>
<dbReference type="EMBL" id="RYZH01000031">
    <property type="protein sequence ID" value="RUL86492.1"/>
    <property type="molecule type" value="Genomic_DNA"/>
</dbReference>
<dbReference type="OrthoDB" id="290411at2"/>
<evidence type="ECO:0000256" key="1">
    <source>
        <dbReference type="SAM" id="MobiDB-lite"/>
    </source>
</evidence>
<sequence>MQRLPIQLSVSALLIAVAGVALNVWLFRFGPLAGLLGLSLTKHLAIAWLCQTMGVDRRPEAAPPNGPVPAPFADGASRAKG</sequence>
<reference evidence="3 4" key="2">
    <citation type="submission" date="2019-01" db="EMBL/GenBank/DDBJ databases">
        <title>Tautonia sociabilis, a novel thermotolerant planctomycete of Isosphaeraceae family, isolated from a 4000 m deep subterranean habitat.</title>
        <authorList>
            <person name="Kovaleva O.L."/>
            <person name="Elcheninov A.G."/>
            <person name="Van Heerden E."/>
            <person name="Toshchakov S.V."/>
            <person name="Novikov A."/>
            <person name="Bonch-Osmolovskaya E.A."/>
            <person name="Kublanov I.V."/>
        </authorList>
    </citation>
    <scope>NUCLEOTIDE SEQUENCE [LARGE SCALE GENOMIC DNA]</scope>
    <source>
        <strain evidence="3 4">GM2012</strain>
    </source>
</reference>
<evidence type="ECO:0000256" key="2">
    <source>
        <dbReference type="SAM" id="Phobius"/>
    </source>
</evidence>
<dbReference type="Proteomes" id="UP000280296">
    <property type="component" value="Unassembled WGS sequence"/>
</dbReference>
<feature type="transmembrane region" description="Helical" evidence="2">
    <location>
        <begin position="7"/>
        <end position="26"/>
    </location>
</feature>
<comment type="caution">
    <text evidence="3">The sequence shown here is derived from an EMBL/GenBank/DDBJ whole genome shotgun (WGS) entry which is preliminary data.</text>
</comment>
<organism evidence="3 4">
    <name type="scientific">Tautonia sociabilis</name>
    <dbReference type="NCBI Taxonomy" id="2080755"/>
    <lineage>
        <taxon>Bacteria</taxon>
        <taxon>Pseudomonadati</taxon>
        <taxon>Planctomycetota</taxon>
        <taxon>Planctomycetia</taxon>
        <taxon>Isosphaerales</taxon>
        <taxon>Isosphaeraceae</taxon>
        <taxon>Tautonia</taxon>
    </lineage>
</organism>
<feature type="region of interest" description="Disordered" evidence="1">
    <location>
        <begin position="59"/>
        <end position="81"/>
    </location>
</feature>
<keyword evidence="4" id="KW-1185">Reference proteome</keyword>
<keyword evidence="2" id="KW-0472">Membrane</keyword>
<evidence type="ECO:0000313" key="4">
    <source>
        <dbReference type="Proteomes" id="UP000280296"/>
    </source>
</evidence>
<dbReference type="RefSeq" id="WP_126726490.1">
    <property type="nucleotide sequence ID" value="NZ_RYZH01000031.1"/>
</dbReference>